<organism evidence="2 3">
    <name type="scientific">Cylindrotheca closterium</name>
    <dbReference type="NCBI Taxonomy" id="2856"/>
    <lineage>
        <taxon>Eukaryota</taxon>
        <taxon>Sar</taxon>
        <taxon>Stramenopiles</taxon>
        <taxon>Ochrophyta</taxon>
        <taxon>Bacillariophyta</taxon>
        <taxon>Bacillariophyceae</taxon>
        <taxon>Bacillariophycidae</taxon>
        <taxon>Bacillariales</taxon>
        <taxon>Bacillariaceae</taxon>
        <taxon>Cylindrotheca</taxon>
    </lineage>
</organism>
<feature type="domain" description="Potassium channel tetramerisation-type BTB" evidence="1">
    <location>
        <begin position="11"/>
        <end position="96"/>
    </location>
</feature>
<keyword evidence="3" id="KW-1185">Reference proteome</keyword>
<name>A0AAD2FWG5_9STRA</name>
<dbReference type="EMBL" id="CAKOGP040001869">
    <property type="protein sequence ID" value="CAJ1954620.1"/>
    <property type="molecule type" value="Genomic_DNA"/>
</dbReference>
<dbReference type="GO" id="GO:0051260">
    <property type="term" value="P:protein homooligomerization"/>
    <property type="evidence" value="ECO:0007669"/>
    <property type="project" value="InterPro"/>
</dbReference>
<dbReference type="AlphaFoldDB" id="A0AAD2FWG5"/>
<reference evidence="2" key="1">
    <citation type="submission" date="2023-08" db="EMBL/GenBank/DDBJ databases">
        <authorList>
            <person name="Audoor S."/>
            <person name="Bilcke G."/>
        </authorList>
    </citation>
    <scope>NUCLEOTIDE SEQUENCE</scope>
</reference>
<accession>A0AAD2FWG5</accession>
<dbReference type="Pfam" id="PF02214">
    <property type="entry name" value="BTB_2"/>
    <property type="match status" value="1"/>
</dbReference>
<dbReference type="PANTHER" id="PTHR14499">
    <property type="entry name" value="POTASSIUM CHANNEL TETRAMERIZATION DOMAIN-CONTAINING"/>
    <property type="match status" value="1"/>
</dbReference>
<dbReference type="InterPro" id="IPR003131">
    <property type="entry name" value="T1-type_BTB"/>
</dbReference>
<proteinExistence type="predicted"/>
<dbReference type="CDD" id="cd18316">
    <property type="entry name" value="BTB_POZ_KCTD-like"/>
    <property type="match status" value="1"/>
</dbReference>
<evidence type="ECO:0000313" key="3">
    <source>
        <dbReference type="Proteomes" id="UP001295423"/>
    </source>
</evidence>
<dbReference type="Gene3D" id="3.30.710.10">
    <property type="entry name" value="Potassium Channel Kv1.1, Chain A"/>
    <property type="match status" value="1"/>
</dbReference>
<evidence type="ECO:0000259" key="1">
    <source>
        <dbReference type="Pfam" id="PF02214"/>
    </source>
</evidence>
<protein>
    <recommendedName>
        <fullName evidence="1">Potassium channel tetramerisation-type BTB domain-containing protein</fullName>
    </recommendedName>
</protein>
<dbReference type="Proteomes" id="UP001295423">
    <property type="component" value="Unassembled WGS sequence"/>
</dbReference>
<evidence type="ECO:0000313" key="2">
    <source>
        <dbReference type="EMBL" id="CAJ1954620.1"/>
    </source>
</evidence>
<dbReference type="SUPFAM" id="SSF54695">
    <property type="entry name" value="POZ domain"/>
    <property type="match status" value="1"/>
</dbReference>
<gene>
    <name evidence="2" type="ORF">CYCCA115_LOCUS15214</name>
</gene>
<sequence>MKNGEKAETTIKFNVGGKLYEVSKSLLQRFPNTLLTRNAWVDASSTNPTASPIFIDRDPDRFAYCLDYMRDGGRLYLPETIAKSSILQDLHFLGFDDIDESLIDDQAARKGSCARHNDMVLTTHHNVATMQQELENFKMKLRLEKIALICFRKSMESIENEVTVQSPWIYRGEEVENPISSDIEGAEYFCECCDKLGMDVVECHLGFVRFRKHTACAARLAAV</sequence>
<dbReference type="PANTHER" id="PTHR14499:SF136">
    <property type="entry name" value="GH08630P"/>
    <property type="match status" value="1"/>
</dbReference>
<comment type="caution">
    <text evidence="2">The sequence shown here is derived from an EMBL/GenBank/DDBJ whole genome shotgun (WGS) entry which is preliminary data.</text>
</comment>
<dbReference type="InterPro" id="IPR011333">
    <property type="entry name" value="SKP1/BTB/POZ_sf"/>
</dbReference>